<evidence type="ECO:0000259" key="3">
    <source>
        <dbReference type="Pfam" id="PF00561"/>
    </source>
</evidence>
<dbReference type="SUPFAM" id="SSF53474">
    <property type="entry name" value="alpha/beta-Hydrolases"/>
    <property type="match status" value="1"/>
</dbReference>
<dbReference type="AlphaFoldDB" id="A0A2I0AVN4"/>
<dbReference type="Proteomes" id="UP000236161">
    <property type="component" value="Unassembled WGS sequence"/>
</dbReference>
<name>A0A2I0AVN4_9ASPA</name>
<reference evidence="4 5" key="1">
    <citation type="journal article" date="2017" name="Nature">
        <title>The Apostasia genome and the evolution of orchids.</title>
        <authorList>
            <person name="Zhang G.Q."/>
            <person name="Liu K.W."/>
            <person name="Li Z."/>
            <person name="Lohaus R."/>
            <person name="Hsiao Y.Y."/>
            <person name="Niu S.C."/>
            <person name="Wang J.Y."/>
            <person name="Lin Y.C."/>
            <person name="Xu Q."/>
            <person name="Chen L.J."/>
            <person name="Yoshida K."/>
            <person name="Fujiwara S."/>
            <person name="Wang Z.W."/>
            <person name="Zhang Y.Q."/>
            <person name="Mitsuda N."/>
            <person name="Wang M."/>
            <person name="Liu G.H."/>
            <person name="Pecoraro L."/>
            <person name="Huang H.X."/>
            <person name="Xiao X.J."/>
            <person name="Lin M."/>
            <person name="Wu X.Y."/>
            <person name="Wu W.L."/>
            <person name="Chen Y.Y."/>
            <person name="Chang S.B."/>
            <person name="Sakamoto S."/>
            <person name="Ohme-Takagi M."/>
            <person name="Yagi M."/>
            <person name="Zeng S.J."/>
            <person name="Shen C.Y."/>
            <person name="Yeh C.M."/>
            <person name="Luo Y.B."/>
            <person name="Tsai W.C."/>
            <person name="Van de Peer Y."/>
            <person name="Liu Z.J."/>
        </authorList>
    </citation>
    <scope>NUCLEOTIDE SEQUENCE [LARGE SCALE GENOMIC DNA]</scope>
    <source>
        <strain evidence="5">cv. Shenzhen</strain>
        <tissue evidence="4">Stem</tissue>
    </source>
</reference>
<evidence type="ECO:0000313" key="4">
    <source>
        <dbReference type="EMBL" id="PKA59605.1"/>
    </source>
</evidence>
<gene>
    <name evidence="4" type="ORF">AXF42_Ash018072</name>
</gene>
<keyword evidence="1" id="KW-0378">Hydrolase</keyword>
<protein>
    <recommendedName>
        <fullName evidence="3">AB hydrolase-1 domain-containing protein</fullName>
    </recommendedName>
</protein>
<dbReference type="PRINTS" id="PR00412">
    <property type="entry name" value="EPOXHYDRLASE"/>
</dbReference>
<evidence type="ECO:0000313" key="5">
    <source>
        <dbReference type="Proteomes" id="UP000236161"/>
    </source>
</evidence>
<dbReference type="InterPro" id="IPR000073">
    <property type="entry name" value="AB_hydrolase_1"/>
</dbReference>
<dbReference type="InterPro" id="IPR000639">
    <property type="entry name" value="Epox_hydrolase-like"/>
</dbReference>
<accession>A0A2I0AVN4</accession>
<sequence length="184" mass="20625">MLAVAAAGYRAIAPDSRGYGLSDQPPEPEKATFDELADDLLGILDFLNIPKAFFVGKDFGVIPAYDFAVKHPDRVCGVVTLGFPYFPVMISFDPLPEGLYIKRWQEPGRAEADFGRLDAKTVVRNVYILFSESEIPIAEEGREIMDLVDPSAPLPPWFTEDDLQIYAALYEKSGFRFPLQIPYR</sequence>
<organism evidence="4 5">
    <name type="scientific">Apostasia shenzhenica</name>
    <dbReference type="NCBI Taxonomy" id="1088818"/>
    <lineage>
        <taxon>Eukaryota</taxon>
        <taxon>Viridiplantae</taxon>
        <taxon>Streptophyta</taxon>
        <taxon>Embryophyta</taxon>
        <taxon>Tracheophyta</taxon>
        <taxon>Spermatophyta</taxon>
        <taxon>Magnoliopsida</taxon>
        <taxon>Liliopsida</taxon>
        <taxon>Asparagales</taxon>
        <taxon>Orchidaceae</taxon>
        <taxon>Apostasioideae</taxon>
        <taxon>Apostasia</taxon>
    </lineage>
</organism>
<dbReference type="Pfam" id="PF00561">
    <property type="entry name" value="Abhydrolase_1"/>
    <property type="match status" value="1"/>
</dbReference>
<proteinExistence type="inferred from homology"/>
<evidence type="ECO:0000256" key="2">
    <source>
        <dbReference type="ARBA" id="ARBA00038334"/>
    </source>
</evidence>
<dbReference type="STRING" id="1088818.A0A2I0AVN4"/>
<dbReference type="OrthoDB" id="7130006at2759"/>
<dbReference type="Gene3D" id="3.40.50.1820">
    <property type="entry name" value="alpha/beta hydrolase"/>
    <property type="match status" value="1"/>
</dbReference>
<keyword evidence="5" id="KW-1185">Reference proteome</keyword>
<comment type="similarity">
    <text evidence="2">Belongs to the AB hydrolase superfamily. Epoxide hydrolase family.</text>
</comment>
<dbReference type="InterPro" id="IPR029058">
    <property type="entry name" value="AB_hydrolase_fold"/>
</dbReference>
<dbReference type="PRINTS" id="PR00111">
    <property type="entry name" value="ABHYDROLASE"/>
</dbReference>
<dbReference type="EMBL" id="KZ451947">
    <property type="protein sequence ID" value="PKA59605.1"/>
    <property type="molecule type" value="Genomic_DNA"/>
</dbReference>
<feature type="domain" description="AB hydrolase-1" evidence="3">
    <location>
        <begin position="5"/>
        <end position="92"/>
    </location>
</feature>
<evidence type="ECO:0000256" key="1">
    <source>
        <dbReference type="ARBA" id="ARBA00022801"/>
    </source>
</evidence>
<dbReference type="PANTHER" id="PTHR43329">
    <property type="entry name" value="EPOXIDE HYDROLASE"/>
    <property type="match status" value="1"/>
</dbReference>
<dbReference type="GO" id="GO:0016787">
    <property type="term" value="F:hydrolase activity"/>
    <property type="evidence" value="ECO:0007669"/>
    <property type="project" value="UniProtKB-KW"/>
</dbReference>